<dbReference type="AlphaFoldDB" id="A0A9J2Q3N3"/>
<proteinExistence type="predicted"/>
<sequence length="264" mass="30224">MNGGIENCIRKRYGQPMRRFPKDPEMYNCVSGMDVNKRCEDSQLGSDLLQQLQIFLEAYCDAHEEVHTVVELFARRTIKHRSRVLEFVSLKGRPDIARTQINLFNASNKSLCYKIKCDQRSNISALPAGSGCILPNSKQRCDVTWHRPKEFKSWNGVPSPKMQLETHFMPPVVGKKTVIKLIAVITNVDEKETEQKKVPISGVRFIEERKKQIYNGASSRSDIEEWNEANDTEWWTSDSAVLLVTACAIITIFSILSEMNRINK</sequence>
<dbReference type="WBParaSite" id="ALUE_0001650701-mRNA-1">
    <property type="protein sequence ID" value="ALUE_0001650701-mRNA-1"/>
    <property type="gene ID" value="ALUE_0001650701"/>
</dbReference>
<organism evidence="2 3">
    <name type="scientific">Ascaris lumbricoides</name>
    <name type="common">Giant roundworm</name>
    <dbReference type="NCBI Taxonomy" id="6252"/>
    <lineage>
        <taxon>Eukaryota</taxon>
        <taxon>Metazoa</taxon>
        <taxon>Ecdysozoa</taxon>
        <taxon>Nematoda</taxon>
        <taxon>Chromadorea</taxon>
        <taxon>Rhabditida</taxon>
        <taxon>Spirurina</taxon>
        <taxon>Ascaridomorpha</taxon>
        <taxon>Ascaridoidea</taxon>
        <taxon>Ascarididae</taxon>
        <taxon>Ascaris</taxon>
    </lineage>
</organism>
<keyword evidence="1" id="KW-0472">Membrane</keyword>
<evidence type="ECO:0000256" key="1">
    <source>
        <dbReference type="SAM" id="Phobius"/>
    </source>
</evidence>
<accession>A0A9J2Q3N3</accession>
<reference evidence="3" key="1">
    <citation type="submission" date="2023-03" db="UniProtKB">
        <authorList>
            <consortium name="WormBaseParasite"/>
        </authorList>
    </citation>
    <scope>IDENTIFICATION</scope>
</reference>
<keyword evidence="1" id="KW-1133">Transmembrane helix</keyword>
<protein>
    <submittedName>
        <fullName evidence="3">Major sperm protein</fullName>
    </submittedName>
</protein>
<evidence type="ECO:0000313" key="2">
    <source>
        <dbReference type="Proteomes" id="UP000036681"/>
    </source>
</evidence>
<keyword evidence="1" id="KW-0812">Transmembrane</keyword>
<name>A0A9J2Q3N3_ASCLU</name>
<evidence type="ECO:0000313" key="3">
    <source>
        <dbReference type="WBParaSite" id="ALUE_0001650701-mRNA-1"/>
    </source>
</evidence>
<feature type="transmembrane region" description="Helical" evidence="1">
    <location>
        <begin position="234"/>
        <end position="256"/>
    </location>
</feature>
<keyword evidence="2" id="KW-1185">Reference proteome</keyword>
<dbReference type="Proteomes" id="UP000036681">
    <property type="component" value="Unplaced"/>
</dbReference>